<sequence length="143" mass="15772">MNKTWWITISGILALIAVYAVIVLLLVKLLWTWTIPDIFPVAVEQGLVAGSISWYTAFKIGVFVAVLAGLAGVRRAGSHNFAIPAAFLKTGTVDFFSSEIAMLLDSTAVINHFHDEELILCSLHHPLSLAKQQQLPRKYNLPE</sequence>
<evidence type="ECO:0000313" key="3">
    <source>
        <dbReference type="Proteomes" id="UP000606580"/>
    </source>
</evidence>
<gene>
    <name evidence="2" type="ORF">GIS02_04500</name>
</gene>
<comment type="caution">
    <text evidence="2">The sequence shown here is derived from an EMBL/GenBank/DDBJ whole genome shotgun (WGS) entry which is preliminary data.</text>
</comment>
<dbReference type="EMBL" id="WNEG01000083">
    <property type="protein sequence ID" value="NMG83449.1"/>
    <property type="molecule type" value="Genomic_DNA"/>
</dbReference>
<reference evidence="2" key="1">
    <citation type="journal article" date="2020" name="MBio">
        <title>'Candidatus Ethanoperedens,' a Thermophilic Genus of Archaea Mediating the Anaerobic Oxidation of Ethane.</title>
        <authorList>
            <person name="Hahn C.J."/>
            <person name="Laso-Perez R."/>
            <person name="Vulcano F."/>
            <person name="Vaziourakis K.M."/>
            <person name="Stokke R."/>
            <person name="Steen I.H."/>
            <person name="Teske A."/>
            <person name="Boetius A."/>
            <person name="Liebeke M."/>
            <person name="Amann R."/>
            <person name="Knittel K."/>
            <person name="Wegener G."/>
        </authorList>
    </citation>
    <scope>NUCLEOTIDE SEQUENCE</scope>
    <source>
        <strain evidence="2">GoM-Arc1-LC-WB58</strain>
    </source>
</reference>
<accession>A0A848D8R9</accession>
<dbReference type="Proteomes" id="UP000606580">
    <property type="component" value="Unassembled WGS sequence"/>
</dbReference>
<proteinExistence type="predicted"/>
<organism evidence="2 3">
    <name type="scientific">Candidatus Ethanoperedens thermophilum</name>
    <dbReference type="NCBI Taxonomy" id="2766897"/>
    <lineage>
        <taxon>Archaea</taxon>
        <taxon>Methanobacteriati</taxon>
        <taxon>Methanobacteriota</taxon>
        <taxon>Stenosarchaea group</taxon>
        <taxon>Methanomicrobia</taxon>
        <taxon>Methanosarcinales</taxon>
        <taxon>Methanosarcinales incertae sedis</taxon>
        <taxon>GOM Arc I cluster</taxon>
        <taxon>Candidatus Ethanoperedens</taxon>
    </lineage>
</organism>
<protein>
    <submittedName>
        <fullName evidence="2">Uncharacterized protein</fullName>
    </submittedName>
</protein>
<keyword evidence="1" id="KW-0472">Membrane</keyword>
<feature type="transmembrane region" description="Helical" evidence="1">
    <location>
        <begin position="52"/>
        <end position="73"/>
    </location>
</feature>
<evidence type="ECO:0000256" key="1">
    <source>
        <dbReference type="SAM" id="Phobius"/>
    </source>
</evidence>
<name>A0A848D8R9_9EURY</name>
<keyword evidence="1" id="KW-0812">Transmembrane</keyword>
<dbReference type="AlphaFoldDB" id="A0A848D8R9"/>
<feature type="transmembrane region" description="Helical" evidence="1">
    <location>
        <begin position="12"/>
        <end position="32"/>
    </location>
</feature>
<keyword evidence="1" id="KW-1133">Transmembrane helix</keyword>
<evidence type="ECO:0000313" key="2">
    <source>
        <dbReference type="EMBL" id="NMG83449.1"/>
    </source>
</evidence>